<protein>
    <submittedName>
        <fullName evidence="1">Uncharacterized protein</fullName>
    </submittedName>
</protein>
<accession>A0A7J7P5W2</accession>
<dbReference type="EMBL" id="JACGCM010000224">
    <property type="protein sequence ID" value="KAF6174847.1"/>
    <property type="molecule type" value="Genomic_DNA"/>
</dbReference>
<evidence type="ECO:0000313" key="1">
    <source>
        <dbReference type="EMBL" id="KAF6174847.1"/>
    </source>
</evidence>
<dbReference type="AlphaFoldDB" id="A0A7J7P5W2"/>
<dbReference type="Proteomes" id="UP000541444">
    <property type="component" value="Unassembled WGS sequence"/>
</dbReference>
<evidence type="ECO:0000313" key="2">
    <source>
        <dbReference type="Proteomes" id="UP000541444"/>
    </source>
</evidence>
<organism evidence="1 2">
    <name type="scientific">Kingdonia uniflora</name>
    <dbReference type="NCBI Taxonomy" id="39325"/>
    <lineage>
        <taxon>Eukaryota</taxon>
        <taxon>Viridiplantae</taxon>
        <taxon>Streptophyta</taxon>
        <taxon>Embryophyta</taxon>
        <taxon>Tracheophyta</taxon>
        <taxon>Spermatophyta</taxon>
        <taxon>Magnoliopsida</taxon>
        <taxon>Ranunculales</taxon>
        <taxon>Circaeasteraceae</taxon>
        <taxon>Kingdonia</taxon>
    </lineage>
</organism>
<name>A0A7J7P5W2_9MAGN</name>
<comment type="caution">
    <text evidence="1">The sequence shown here is derived from an EMBL/GenBank/DDBJ whole genome shotgun (WGS) entry which is preliminary data.</text>
</comment>
<reference evidence="1 2" key="1">
    <citation type="journal article" date="2020" name="IScience">
        <title>Genome Sequencing of the Endangered Kingdonia uniflora (Circaeasteraceae, Ranunculales) Reveals Potential Mechanisms of Evolutionary Specialization.</title>
        <authorList>
            <person name="Sun Y."/>
            <person name="Deng T."/>
            <person name="Zhang A."/>
            <person name="Moore M.J."/>
            <person name="Landis J.B."/>
            <person name="Lin N."/>
            <person name="Zhang H."/>
            <person name="Zhang X."/>
            <person name="Huang J."/>
            <person name="Zhang X."/>
            <person name="Sun H."/>
            <person name="Wang H."/>
        </authorList>
    </citation>
    <scope>NUCLEOTIDE SEQUENCE [LARGE SCALE GENOMIC DNA]</scope>
    <source>
        <strain evidence="1">TB1705</strain>
        <tissue evidence="1">Leaf</tissue>
    </source>
</reference>
<keyword evidence="2" id="KW-1185">Reference proteome</keyword>
<gene>
    <name evidence="1" type="ORF">GIB67_036455</name>
</gene>
<proteinExistence type="predicted"/>
<sequence>MYGMETMSFEEVISTLLSEERRLKGSESLGENSVMVVSGKRSFNRFRKELVRAVVIRVIINRIAKRGKVMEQVWQEALKVTLTNWHGY</sequence>